<dbReference type="InterPro" id="IPR006145">
    <property type="entry name" value="PsdUridine_synth_RsuA/RluA"/>
</dbReference>
<feature type="region of interest" description="Disordered" evidence="2">
    <location>
        <begin position="189"/>
        <end position="225"/>
    </location>
</feature>
<dbReference type="EMBL" id="FXAG01000002">
    <property type="protein sequence ID" value="SME97081.1"/>
    <property type="molecule type" value="Genomic_DNA"/>
</dbReference>
<feature type="domain" description="Pseudouridine synthase RsuA/RluA-like" evidence="3">
    <location>
        <begin position="3"/>
        <end position="148"/>
    </location>
</feature>
<gene>
    <name evidence="4" type="ORF">SAMN02745746_00406</name>
</gene>
<dbReference type="Gene3D" id="3.30.70.580">
    <property type="entry name" value="Pseudouridine synthase I, catalytic domain, N-terminal subdomain"/>
    <property type="match status" value="1"/>
</dbReference>
<proteinExistence type="predicted"/>
<dbReference type="PANTHER" id="PTHR47683">
    <property type="entry name" value="PSEUDOURIDINE SYNTHASE FAMILY PROTEIN-RELATED"/>
    <property type="match status" value="1"/>
</dbReference>
<dbReference type="InterPro" id="IPR020094">
    <property type="entry name" value="TruA/RsuA/RluB/E/F_N"/>
</dbReference>
<feature type="compositionally biased region" description="Basic residues" evidence="2">
    <location>
        <begin position="215"/>
        <end position="225"/>
    </location>
</feature>
<evidence type="ECO:0000259" key="3">
    <source>
        <dbReference type="Pfam" id="PF00849"/>
    </source>
</evidence>
<evidence type="ECO:0000256" key="2">
    <source>
        <dbReference type="SAM" id="MobiDB-lite"/>
    </source>
</evidence>
<dbReference type="InterPro" id="IPR050343">
    <property type="entry name" value="RsuA_PseudoU_synthase"/>
</dbReference>
<evidence type="ECO:0000313" key="5">
    <source>
        <dbReference type="Proteomes" id="UP000192920"/>
    </source>
</evidence>
<dbReference type="GO" id="GO:0009982">
    <property type="term" value="F:pseudouridine synthase activity"/>
    <property type="evidence" value="ECO:0007669"/>
    <property type="project" value="InterPro"/>
</dbReference>
<dbReference type="Pfam" id="PF00849">
    <property type="entry name" value="PseudoU_synth_2"/>
    <property type="match status" value="1"/>
</dbReference>
<accession>A0A1Y6BA11</accession>
<evidence type="ECO:0000256" key="1">
    <source>
        <dbReference type="ARBA" id="ARBA00023235"/>
    </source>
</evidence>
<dbReference type="GO" id="GO:0001522">
    <property type="term" value="P:pseudouridine synthesis"/>
    <property type="evidence" value="ECO:0007669"/>
    <property type="project" value="InterPro"/>
</dbReference>
<dbReference type="InterPro" id="IPR020103">
    <property type="entry name" value="PsdUridine_synth_cat_dom_sf"/>
</dbReference>
<organism evidence="4 5">
    <name type="scientific">Pseudogulbenkiania subflava DSM 22618</name>
    <dbReference type="NCBI Taxonomy" id="1123014"/>
    <lineage>
        <taxon>Bacteria</taxon>
        <taxon>Pseudomonadati</taxon>
        <taxon>Pseudomonadota</taxon>
        <taxon>Betaproteobacteria</taxon>
        <taxon>Neisseriales</taxon>
        <taxon>Chromobacteriaceae</taxon>
        <taxon>Pseudogulbenkiania</taxon>
    </lineage>
</organism>
<dbReference type="InterPro" id="IPR042092">
    <property type="entry name" value="PsdUridine_s_RsuA/RluB/E/F_cat"/>
</dbReference>
<dbReference type="Proteomes" id="UP000192920">
    <property type="component" value="Unassembled WGS sequence"/>
</dbReference>
<dbReference type="GO" id="GO:0140098">
    <property type="term" value="F:catalytic activity, acting on RNA"/>
    <property type="evidence" value="ECO:0007669"/>
    <property type="project" value="UniProtKB-ARBA"/>
</dbReference>
<dbReference type="GO" id="GO:0003723">
    <property type="term" value="F:RNA binding"/>
    <property type="evidence" value="ECO:0007669"/>
    <property type="project" value="InterPro"/>
</dbReference>
<dbReference type="PANTHER" id="PTHR47683:SF2">
    <property type="entry name" value="RNA-BINDING S4 DOMAIN-CONTAINING PROTEIN"/>
    <property type="match status" value="1"/>
</dbReference>
<dbReference type="SUPFAM" id="SSF55120">
    <property type="entry name" value="Pseudouridine synthase"/>
    <property type="match status" value="1"/>
</dbReference>
<sequence length="225" mass="25333">MPQLILFNKPYGVICQFSQHELHPTLKDHLDIHGVYPAGRLDTDSEGLLLLTGDGELQHRISDPRWKQPKTYWVQVEGTPAEEQLEALRAGVNLGDFVTQPAEVSLLSEPPQLWERKPPVRFRKTVPDAWLEIIISEGKNRQVRRMTAKVGLPTLRLVRVAVGPWRLDGLQPGEFRRLEVSLADLPRAGHAKPVGKAPVQQPGRQAAEPVPARRPAPRFRFAKKS</sequence>
<keyword evidence="1" id="KW-0413">Isomerase</keyword>
<dbReference type="GO" id="GO:0006396">
    <property type="term" value="P:RNA processing"/>
    <property type="evidence" value="ECO:0007669"/>
    <property type="project" value="UniProtKB-ARBA"/>
</dbReference>
<dbReference type="STRING" id="1123014.SAMN02745746_00406"/>
<dbReference type="AlphaFoldDB" id="A0A1Y6BA11"/>
<reference evidence="5" key="1">
    <citation type="submission" date="2017-04" db="EMBL/GenBank/DDBJ databases">
        <authorList>
            <person name="Varghese N."/>
            <person name="Submissions S."/>
        </authorList>
    </citation>
    <scope>NUCLEOTIDE SEQUENCE [LARGE SCALE GENOMIC DNA]</scope>
    <source>
        <strain evidence="5">DSM 22618</strain>
    </source>
</reference>
<evidence type="ECO:0000313" key="4">
    <source>
        <dbReference type="EMBL" id="SME97081.1"/>
    </source>
</evidence>
<protein>
    <submittedName>
        <fullName evidence="4">Ribosomal large subunit pseudouridine synthase E</fullName>
    </submittedName>
</protein>
<dbReference type="NCBIfam" id="TIGR00093">
    <property type="entry name" value="pseudouridine synthase"/>
    <property type="match status" value="1"/>
</dbReference>
<keyword evidence="5" id="KW-1185">Reference proteome</keyword>
<name>A0A1Y6BA11_9NEIS</name>
<dbReference type="InterPro" id="IPR000748">
    <property type="entry name" value="PsdUridine_synth_RsuA/RluB/E/F"/>
</dbReference>
<dbReference type="Gene3D" id="3.30.70.1560">
    <property type="entry name" value="Alpha-L RNA-binding motif"/>
    <property type="match status" value="1"/>
</dbReference>